<evidence type="ECO:0000313" key="3">
    <source>
        <dbReference type="EMBL" id="KAG5178341.1"/>
    </source>
</evidence>
<evidence type="ECO:0008006" key="5">
    <source>
        <dbReference type="Google" id="ProtNLM"/>
    </source>
</evidence>
<feature type="compositionally biased region" description="Gly residues" evidence="2">
    <location>
        <begin position="395"/>
        <end position="421"/>
    </location>
</feature>
<evidence type="ECO:0000313" key="4">
    <source>
        <dbReference type="Proteomes" id="UP000664859"/>
    </source>
</evidence>
<dbReference type="EMBL" id="JAFCMP010000516">
    <property type="protein sequence ID" value="KAG5178341.1"/>
    <property type="molecule type" value="Genomic_DNA"/>
</dbReference>
<feature type="region of interest" description="Disordered" evidence="2">
    <location>
        <begin position="580"/>
        <end position="633"/>
    </location>
</feature>
<accession>A0A835YNX3</accession>
<proteinExistence type="predicted"/>
<feature type="region of interest" description="Disordered" evidence="2">
    <location>
        <begin position="379"/>
        <end position="423"/>
    </location>
</feature>
<feature type="compositionally biased region" description="Gly residues" evidence="2">
    <location>
        <begin position="1169"/>
        <end position="1181"/>
    </location>
</feature>
<dbReference type="PANTHER" id="PTHR24216">
    <property type="entry name" value="PAXILLIN-RELATED"/>
    <property type="match status" value="1"/>
</dbReference>
<reference evidence="3" key="1">
    <citation type="submission" date="2021-02" db="EMBL/GenBank/DDBJ databases">
        <title>First Annotated Genome of the Yellow-green Alga Tribonema minus.</title>
        <authorList>
            <person name="Mahan K.M."/>
        </authorList>
    </citation>
    <scope>NUCLEOTIDE SEQUENCE</scope>
    <source>
        <strain evidence="3">UTEX B ZZ1240</strain>
    </source>
</reference>
<feature type="region of interest" description="Disordered" evidence="2">
    <location>
        <begin position="272"/>
        <end position="299"/>
    </location>
</feature>
<keyword evidence="1" id="KW-0175">Coiled coil</keyword>
<dbReference type="PANTHER" id="PTHR24216:SF65">
    <property type="entry name" value="PAXILLIN-LIKE PROTEIN 1"/>
    <property type="match status" value="1"/>
</dbReference>
<dbReference type="Proteomes" id="UP000664859">
    <property type="component" value="Unassembled WGS sequence"/>
</dbReference>
<gene>
    <name evidence="3" type="ORF">JKP88DRAFT_350383</name>
</gene>
<sequence>MPITGITAQLVQDIIKGYGQELDGEGVYDSWSLSSSSAAPETAIVSGASVPPWQLPLSSAAPASAHDSPRVLQGGGSSSGSALCINITVNSGPGPGATTADAAAAQSTAAAVAAAAADAAPPLPRPGTKPRASPMPAAAEPAAATAAAAAAAALSPVTAPEGDGAPAAPTGAAAAAPLPSAASRQATDTAMPPAEVQQLTSGHAGEAESHNRGACATSPVAAGVLSAAAAHDGEEGGEGEHDVDLVSPPSLRMAHGAFPQLLVIMNRCGHETTNPMRNSRQRNQKLMGPGRGRGDARASRRARRLLLSRAGGDRVGMPGGGSTGMPGGGSTGMPGGGAVGDPAALLRELELLRCQNAALKQAAALADAAVAARSAQSGFLQQHRAQRPWERRPPGGDGQGRGLAGGGEGGGGGGVGVGDEGSGGREDGYVKLLTCWRREVVKLLVQRGAAEEGAAKEAAEAKRALTQQRQARGAADCSDLEQQMHRHTHSTAALRAMVEDMAVTALPSDDSYHDKQAAVAQALARLQGFAQRLAAAAGRVRLAQAAQQRSEVQLRNSRAALEADRRVWQQERQRRELAALAKTRLLSGSPSRPARENQGEGSTDGGGRGGKRRRTREGGMRGWAGVAIRGPGGDGDGGVDVTWGEFLLCFIPGGGTGAGETADSLPTRRARARTSTSSTTSIATQAAPAQHGDPLAGDLFQLQLQLPENWTACRLCRAKAEDTGGSGGGGDGSAVVGAVVRCTHGASAQLDALSVVELRREVRRLTAERTFLMEQIRDDGKQLAARTTTVHTQYRHELKLLRCELDTAEAEAERAAAAAAAAQHDAAAARQELSAAAAAAARALSEARARETLLSDEAAAAAAAAAAERERAAGEARERHARLEAEHALLRREHGKAAVAQRALEREVARVKQALQEVARVKQALQREVARVKQALQFAGTGKTNASKLCIPLATQEDAKRTRETLEQRLLERERELSGVRRERNALLAALRDHQRGSSGKGRSAAASDNNLSLRDAAAGKGRGAAAGAKVSPSSAPAAAGDARGGGEGRSTTASAALSLSNAAAAATAARVASPPRAVTATEVAAGPQTTARVALQSAAAAGLSAVTAPRQQRAALSSPPAQHTRKGTQPPASQPLEPGHSDGGAGAPAVAVTAGGGGAHQVPSVTGGNVGAQGGGGGGPAPSVDPQLLRRIEGMVERTRHMLSDNSDSDAEQ</sequence>
<feature type="region of interest" description="Disordered" evidence="2">
    <location>
        <begin position="658"/>
        <end position="690"/>
    </location>
</feature>
<feature type="region of interest" description="Disordered" evidence="2">
    <location>
        <begin position="160"/>
        <end position="191"/>
    </location>
</feature>
<feature type="compositionally biased region" description="Low complexity" evidence="2">
    <location>
        <begin position="997"/>
        <end position="1008"/>
    </location>
</feature>
<dbReference type="AlphaFoldDB" id="A0A835YNX3"/>
<organism evidence="3 4">
    <name type="scientific">Tribonema minus</name>
    <dbReference type="NCBI Taxonomy" id="303371"/>
    <lineage>
        <taxon>Eukaryota</taxon>
        <taxon>Sar</taxon>
        <taxon>Stramenopiles</taxon>
        <taxon>Ochrophyta</taxon>
        <taxon>PX clade</taxon>
        <taxon>Xanthophyceae</taxon>
        <taxon>Tribonematales</taxon>
        <taxon>Tribonemataceae</taxon>
        <taxon>Tribonema</taxon>
    </lineage>
</organism>
<feature type="region of interest" description="Disordered" evidence="2">
    <location>
        <begin position="1024"/>
        <end position="1054"/>
    </location>
</feature>
<feature type="compositionally biased region" description="Low complexity" evidence="2">
    <location>
        <begin position="130"/>
        <end position="140"/>
    </location>
</feature>
<comment type="caution">
    <text evidence="3">The sequence shown here is derived from an EMBL/GenBank/DDBJ whole genome shotgun (WGS) entry which is preliminary data.</text>
</comment>
<feature type="coiled-coil region" evidence="1">
    <location>
        <begin position="755"/>
        <end position="983"/>
    </location>
</feature>
<feature type="compositionally biased region" description="Low complexity" evidence="2">
    <location>
        <begin position="160"/>
        <end position="182"/>
    </location>
</feature>
<feature type="region of interest" description="Disordered" evidence="2">
    <location>
        <begin position="116"/>
        <end position="140"/>
    </location>
</feature>
<feature type="region of interest" description="Disordered" evidence="2">
    <location>
        <begin position="991"/>
        <end position="1012"/>
    </location>
</feature>
<feature type="compositionally biased region" description="Low complexity" evidence="2">
    <location>
        <begin position="1024"/>
        <end position="1042"/>
    </location>
</feature>
<feature type="region of interest" description="Disordered" evidence="2">
    <location>
        <begin position="1110"/>
        <end position="1188"/>
    </location>
</feature>
<evidence type="ECO:0000256" key="2">
    <source>
        <dbReference type="SAM" id="MobiDB-lite"/>
    </source>
</evidence>
<protein>
    <recommendedName>
        <fullName evidence="5">Coiled-coil alpha-helical rod protein 1</fullName>
    </recommendedName>
</protein>
<feature type="compositionally biased region" description="Low complexity" evidence="2">
    <location>
        <begin position="673"/>
        <end position="689"/>
    </location>
</feature>
<evidence type="ECO:0000256" key="1">
    <source>
        <dbReference type="SAM" id="Coils"/>
    </source>
</evidence>
<name>A0A835YNX3_9STRA</name>
<keyword evidence="4" id="KW-1185">Reference proteome</keyword>